<accession>A0AA97A6K2</accession>
<dbReference type="InterPro" id="IPR050250">
    <property type="entry name" value="Macrolide_Exporter_MacB"/>
</dbReference>
<organism evidence="10 11">
    <name type="scientific">Methanolapillus ohkumae</name>
    <dbReference type="NCBI Taxonomy" id="3028298"/>
    <lineage>
        <taxon>Archaea</taxon>
        <taxon>Methanobacteriati</taxon>
        <taxon>Methanobacteriota</taxon>
        <taxon>Stenosarchaea group</taxon>
        <taxon>Methanomicrobia</taxon>
        <taxon>Methanosarcinales</taxon>
        <taxon>Methanosarcinaceae</taxon>
        <taxon>Methanolapillus</taxon>
    </lineage>
</organism>
<evidence type="ECO:0000256" key="5">
    <source>
        <dbReference type="ARBA" id="ARBA00023136"/>
    </source>
</evidence>
<keyword evidence="5 7" id="KW-0472">Membrane</keyword>
<dbReference type="GO" id="GO:0016787">
    <property type="term" value="F:hydrolase activity"/>
    <property type="evidence" value="ECO:0007669"/>
    <property type="project" value="UniProtKB-KW"/>
</dbReference>
<evidence type="ECO:0000256" key="3">
    <source>
        <dbReference type="ARBA" id="ARBA00022692"/>
    </source>
</evidence>
<keyword evidence="10" id="KW-0547">Nucleotide-binding</keyword>
<feature type="transmembrane region" description="Helical" evidence="7">
    <location>
        <begin position="339"/>
        <end position="365"/>
    </location>
</feature>
<dbReference type="RefSeq" id="WP_338098519.1">
    <property type="nucleotide sequence ID" value="NZ_CP131061.1"/>
</dbReference>
<gene>
    <name evidence="10" type="primary">macB_1</name>
    <name evidence="10" type="ORF">MsAm2_11930</name>
</gene>
<feature type="domain" description="ABC3 transporter permease C-terminal" evidence="8">
    <location>
        <begin position="299"/>
        <end position="411"/>
    </location>
</feature>
<dbReference type="GO" id="GO:0022857">
    <property type="term" value="F:transmembrane transporter activity"/>
    <property type="evidence" value="ECO:0007669"/>
    <property type="project" value="TreeGrafter"/>
</dbReference>
<dbReference type="EC" id="3.6.3.-" evidence="10"/>
<evidence type="ECO:0000256" key="6">
    <source>
        <dbReference type="ARBA" id="ARBA00038076"/>
    </source>
</evidence>
<dbReference type="PANTHER" id="PTHR30572">
    <property type="entry name" value="MEMBRANE COMPONENT OF TRANSPORTER-RELATED"/>
    <property type="match status" value="1"/>
</dbReference>
<protein>
    <submittedName>
        <fullName evidence="10">Macrolide export ATP-binding/permease protein MacB</fullName>
        <ecNumber evidence="10">3.6.3.-</ecNumber>
    </submittedName>
</protein>
<dbReference type="Pfam" id="PF02687">
    <property type="entry name" value="FtsX"/>
    <property type="match status" value="1"/>
</dbReference>
<dbReference type="GO" id="GO:0005524">
    <property type="term" value="F:ATP binding"/>
    <property type="evidence" value="ECO:0007669"/>
    <property type="project" value="UniProtKB-KW"/>
</dbReference>
<name>A0AA97A6K2_9EURY</name>
<evidence type="ECO:0000256" key="4">
    <source>
        <dbReference type="ARBA" id="ARBA00022989"/>
    </source>
</evidence>
<dbReference type="GeneID" id="89228619"/>
<keyword evidence="10" id="KW-0378">Hydrolase</keyword>
<dbReference type="Pfam" id="PF12704">
    <property type="entry name" value="MacB_PCD"/>
    <property type="match status" value="1"/>
</dbReference>
<evidence type="ECO:0000256" key="1">
    <source>
        <dbReference type="ARBA" id="ARBA00004651"/>
    </source>
</evidence>
<evidence type="ECO:0000256" key="7">
    <source>
        <dbReference type="SAM" id="Phobius"/>
    </source>
</evidence>
<evidence type="ECO:0000313" key="11">
    <source>
        <dbReference type="Proteomes" id="UP001304970"/>
    </source>
</evidence>
<keyword evidence="11" id="KW-1185">Reference proteome</keyword>
<feature type="transmembrane region" description="Helical" evidence="7">
    <location>
        <begin position="294"/>
        <end position="319"/>
    </location>
</feature>
<reference evidence="10 11" key="1">
    <citation type="submission" date="2023-07" db="EMBL/GenBank/DDBJ databases">
        <title>Closed genome sequence of Methanosarcinaceae archaeon Am2.</title>
        <authorList>
            <person name="Poehlein A."/>
            <person name="Protasov E."/>
            <person name="Platt K."/>
            <person name="Reeh H."/>
            <person name="Daniel R."/>
            <person name="Brune A."/>
        </authorList>
    </citation>
    <scope>NUCLEOTIDE SEQUENCE [LARGE SCALE GENOMIC DNA]</scope>
    <source>
        <strain evidence="10 11">Am2</strain>
    </source>
</reference>
<dbReference type="EMBL" id="CP131061">
    <property type="protein sequence ID" value="WNY27398.1"/>
    <property type="molecule type" value="Genomic_DNA"/>
</dbReference>
<evidence type="ECO:0000259" key="8">
    <source>
        <dbReference type="Pfam" id="PF02687"/>
    </source>
</evidence>
<keyword evidence="4 7" id="KW-1133">Transmembrane helix</keyword>
<proteinExistence type="inferred from homology"/>
<dbReference type="InterPro" id="IPR003838">
    <property type="entry name" value="ABC3_permease_C"/>
</dbReference>
<evidence type="ECO:0000313" key="10">
    <source>
        <dbReference type="EMBL" id="WNY27398.1"/>
    </source>
</evidence>
<feature type="transmembrane region" description="Helical" evidence="7">
    <location>
        <begin position="377"/>
        <end position="401"/>
    </location>
</feature>
<dbReference type="AlphaFoldDB" id="A0AA97A6K2"/>
<dbReference type="Proteomes" id="UP001304970">
    <property type="component" value="Chromosome"/>
</dbReference>
<keyword evidence="10" id="KW-0067">ATP-binding</keyword>
<dbReference type="GO" id="GO:0005886">
    <property type="term" value="C:plasma membrane"/>
    <property type="evidence" value="ECO:0007669"/>
    <property type="project" value="UniProtKB-SubCell"/>
</dbReference>
<comment type="subcellular location">
    <subcellularLocation>
        <location evidence="1">Cell membrane</location>
        <topology evidence="1">Multi-pass membrane protein</topology>
    </subcellularLocation>
</comment>
<feature type="domain" description="MacB-like periplasmic core" evidence="9">
    <location>
        <begin position="22"/>
        <end position="238"/>
    </location>
</feature>
<comment type="similarity">
    <text evidence="6">Belongs to the ABC-4 integral membrane protein family.</text>
</comment>
<evidence type="ECO:0000256" key="2">
    <source>
        <dbReference type="ARBA" id="ARBA00022475"/>
    </source>
</evidence>
<keyword evidence="3 7" id="KW-0812">Transmembrane</keyword>
<dbReference type="PANTHER" id="PTHR30572:SF4">
    <property type="entry name" value="ABC TRANSPORTER PERMEASE YTRF"/>
    <property type="match status" value="1"/>
</dbReference>
<evidence type="ECO:0000259" key="9">
    <source>
        <dbReference type="Pfam" id="PF12704"/>
    </source>
</evidence>
<sequence length="418" mass="44973">MISLAHSSKMAVESLKSSKMRSALTALGIIIGIAAVVATFTFGSSFGGYMESEIRGDGSNYITVSAMRENIFYDRQVTVVEDTPGVMYASPLLSKSGVVEFMGESKNYSIFGTTENYVTAANLPMFEGNYFSDQDTYSAVIGKKLAEEEFKNEIGSRSTIKITIYNDVTKENVTKKFKVVGITGSENSSLVGGYGGNSGIYIPIQTLKELSGREDYQTIFVMTESEDNVSEVSDDIEERLARSIGISDREFRDKYEDDSGVSQMFRGGDDLPFVIFNQAELLKQIGSMTKTLEYFLIGIGSISLVVGSIGIMNIMLVTVTERTQEIGTLKALGYSSRDVLSLFMVESVIISALGGAAGVLVGLAVAQVGANYLGFPAIIPVSTVLLGIFVSAVIGIIAGVYPANKAAKMDPVEALRKI</sequence>
<dbReference type="InterPro" id="IPR025857">
    <property type="entry name" value="MacB_PCD"/>
</dbReference>
<keyword evidence="2" id="KW-1003">Cell membrane</keyword>